<comment type="pathway">
    <text evidence="3 6">Glycan biosynthesis; trehalose biosynthesis.</text>
</comment>
<dbReference type="Gene3D" id="3.30.70.1020">
    <property type="entry name" value="Trehalose-6-phosphate phosphatase related protein, domain 2"/>
    <property type="match status" value="1"/>
</dbReference>
<dbReference type="EMBL" id="FNXT01000270">
    <property type="protein sequence ID" value="SZX62918.1"/>
    <property type="molecule type" value="Genomic_DNA"/>
</dbReference>
<dbReference type="GO" id="GO:0005992">
    <property type="term" value="P:trehalose biosynthetic process"/>
    <property type="evidence" value="ECO:0007669"/>
    <property type="project" value="UniProtKB-UniPathway"/>
</dbReference>
<evidence type="ECO:0000256" key="3">
    <source>
        <dbReference type="ARBA" id="ARBA00005199"/>
    </source>
</evidence>
<accession>A0A383VBI6</accession>
<keyword evidence="5 6" id="KW-0378">Hydrolase</keyword>
<dbReference type="InterPro" id="IPR036412">
    <property type="entry name" value="HAD-like_sf"/>
</dbReference>
<dbReference type="InterPro" id="IPR003337">
    <property type="entry name" value="Trehalose_PPase"/>
</dbReference>
<dbReference type="NCBIfam" id="TIGR00685">
    <property type="entry name" value="T6PP"/>
    <property type="match status" value="1"/>
</dbReference>
<protein>
    <recommendedName>
        <fullName evidence="6">Trehalose 6-phosphate phosphatase</fullName>
        <ecNumber evidence="6">3.1.3.12</ecNumber>
    </recommendedName>
</protein>
<evidence type="ECO:0000313" key="7">
    <source>
        <dbReference type="EMBL" id="SZX62918.1"/>
    </source>
</evidence>
<name>A0A383VBI6_TETOB</name>
<comment type="function">
    <text evidence="6">Removes the phosphate from trehalose 6-phosphate to produce free trehalose.</text>
</comment>
<sequence>MHAVKSEAAILAGTGTDSSLAASLAAAIDPLKQQHGDDHEYNAWRDEHPCILQHFDTFLERVNGKRVAVFLDYDGTLTPIVNNPDNAVLSPQMRDTVRQVAHLFPTAIISGRGRDKVEGFVQLPELFYAGSHGMDIAGPKDDHSNLTPHNFQAAAEFRPMIDQLYHDLCKRLQDIPGASVEHNNFCVSAHFRNCATEHWQQVVVAVNESVAAQQAQLHVTRGRKVLEVRPQVDWDKGRALLHLLEVLGLQQQADVLPIYIGDDKTDEDAFRALQDHTGIGILVSTKAKPTAAAFTVRDPEEVAAFLKMLVQYGTSSGNGWWTHQDACNGWAPAHLRHSSSAPAGLAALADLAPQLLRPVMAPAGQTDVTAAVAAAVLRPAAAAAAAAAAVAGSGGAAAAPAADAAPVAAAAAAD</sequence>
<evidence type="ECO:0000256" key="1">
    <source>
        <dbReference type="ARBA" id="ARBA00000500"/>
    </source>
</evidence>
<dbReference type="AlphaFoldDB" id="A0A383VBI6"/>
<dbReference type="Pfam" id="PF02358">
    <property type="entry name" value="Trehalose_PPase"/>
    <property type="match status" value="1"/>
</dbReference>
<dbReference type="PANTHER" id="PTHR43768">
    <property type="entry name" value="TREHALOSE 6-PHOSPHATE PHOSPHATASE"/>
    <property type="match status" value="1"/>
</dbReference>
<dbReference type="GO" id="GO:0004805">
    <property type="term" value="F:trehalose-phosphatase activity"/>
    <property type="evidence" value="ECO:0007669"/>
    <property type="project" value="UniProtKB-EC"/>
</dbReference>
<gene>
    <name evidence="7" type="ORF">BQ4739_LOCUS3493</name>
</gene>
<dbReference type="InterPro" id="IPR006379">
    <property type="entry name" value="HAD-SF_hydro_IIB"/>
</dbReference>
<evidence type="ECO:0000256" key="4">
    <source>
        <dbReference type="ARBA" id="ARBA00008770"/>
    </source>
</evidence>
<dbReference type="Gene3D" id="3.40.50.1000">
    <property type="entry name" value="HAD superfamily/HAD-like"/>
    <property type="match status" value="1"/>
</dbReference>
<evidence type="ECO:0000256" key="6">
    <source>
        <dbReference type="RuleBase" id="RU361117"/>
    </source>
</evidence>
<dbReference type="InterPro" id="IPR023214">
    <property type="entry name" value="HAD_sf"/>
</dbReference>
<dbReference type="EC" id="3.1.3.12" evidence="6"/>
<dbReference type="InterPro" id="IPR044651">
    <property type="entry name" value="OTSB-like"/>
</dbReference>
<reference evidence="7 8" key="1">
    <citation type="submission" date="2016-10" db="EMBL/GenBank/DDBJ databases">
        <authorList>
            <person name="Cai Z."/>
        </authorList>
    </citation>
    <scope>NUCLEOTIDE SEQUENCE [LARGE SCALE GENOMIC DNA]</scope>
</reference>
<dbReference type="FunFam" id="3.30.70.1020:FF:000004">
    <property type="entry name" value="Trehalose 6-phosphate phosphatase"/>
    <property type="match status" value="1"/>
</dbReference>
<dbReference type="NCBIfam" id="TIGR01484">
    <property type="entry name" value="HAD-SF-IIB"/>
    <property type="match status" value="1"/>
</dbReference>
<dbReference type="CDD" id="cd01627">
    <property type="entry name" value="HAD_TPP"/>
    <property type="match status" value="1"/>
</dbReference>
<keyword evidence="8" id="KW-1185">Reference proteome</keyword>
<evidence type="ECO:0000313" key="8">
    <source>
        <dbReference type="Proteomes" id="UP000256970"/>
    </source>
</evidence>
<evidence type="ECO:0000256" key="5">
    <source>
        <dbReference type="ARBA" id="ARBA00022801"/>
    </source>
</evidence>
<comment type="cofactor">
    <cofactor evidence="2 6">
        <name>a divalent metal cation</name>
        <dbReference type="ChEBI" id="CHEBI:60240"/>
    </cofactor>
</comment>
<proteinExistence type="inferred from homology"/>
<comment type="similarity">
    <text evidence="4 6">Belongs to the trehalose phosphatase family.</text>
</comment>
<dbReference type="UniPathway" id="UPA00299"/>
<dbReference type="Proteomes" id="UP000256970">
    <property type="component" value="Unassembled WGS sequence"/>
</dbReference>
<evidence type="ECO:0000256" key="2">
    <source>
        <dbReference type="ARBA" id="ARBA00001968"/>
    </source>
</evidence>
<dbReference type="STRING" id="3088.A0A383VBI6"/>
<dbReference type="PANTHER" id="PTHR43768:SF3">
    <property type="entry name" value="TREHALOSE 6-PHOSPHATE PHOSPHATASE"/>
    <property type="match status" value="1"/>
</dbReference>
<organism evidence="7 8">
    <name type="scientific">Tetradesmus obliquus</name>
    <name type="common">Green alga</name>
    <name type="synonym">Acutodesmus obliquus</name>
    <dbReference type="NCBI Taxonomy" id="3088"/>
    <lineage>
        <taxon>Eukaryota</taxon>
        <taxon>Viridiplantae</taxon>
        <taxon>Chlorophyta</taxon>
        <taxon>core chlorophytes</taxon>
        <taxon>Chlorophyceae</taxon>
        <taxon>CS clade</taxon>
        <taxon>Sphaeropleales</taxon>
        <taxon>Scenedesmaceae</taxon>
        <taxon>Tetradesmus</taxon>
    </lineage>
</organism>
<dbReference type="OrthoDB" id="411251at2759"/>
<comment type="catalytic activity">
    <reaction evidence="1 6">
        <text>alpha,alpha-trehalose 6-phosphate + H2O = alpha,alpha-trehalose + phosphate</text>
        <dbReference type="Rhea" id="RHEA:23420"/>
        <dbReference type="ChEBI" id="CHEBI:15377"/>
        <dbReference type="ChEBI" id="CHEBI:16551"/>
        <dbReference type="ChEBI" id="CHEBI:43474"/>
        <dbReference type="ChEBI" id="CHEBI:58429"/>
        <dbReference type="EC" id="3.1.3.12"/>
    </reaction>
</comment>
<dbReference type="SUPFAM" id="SSF56784">
    <property type="entry name" value="HAD-like"/>
    <property type="match status" value="1"/>
</dbReference>